<dbReference type="PROSITE" id="PS50089">
    <property type="entry name" value="ZF_RING_2"/>
    <property type="match status" value="1"/>
</dbReference>
<keyword evidence="2 4" id="KW-0863">Zinc-finger</keyword>
<sequence length="637" mass="72341">MAASNTSPFTELTLCPICFEGFKCPKTLPCLHNFCESCIGSYLASVFEKEKDKVKCVSCPICRADVQKPQDVNTSEEWIKCLPTNHMLVSIVEALTGFQHENICNSCNSENKTESAVYWCADCRKALCELCERKHTYFIQGHKVLNVKQMTDIEPKALSASIKCPRHEGKAIEAYCFDHNAPCCSSCVMITHRKCSRVEEAKNAAEELRKSKEILGLQEDFEIHRKKMGELSDKTAENVKSFKDKVADIHSEITTLRSDINRHLDDIELKAKQELNALEKEHVPEMEATVQMMSGETKRAENDLMMQKASVQFASDEQFLCDIEKMRNESNKIKEIWEQNRTKINYKKLIFEMNDELKSLKNVQTFMHVNLTEDKMVMESDPVDLLQAEPVKVSQFDIDVNCSDITGCVMVDDKRVLLATYSLNRVDMYRIDGTYLSCLNLGNEVWGVDVIDKDTGAATLCPVGKVVLFSIDDKNLTLIKTLSFSGVYGMNSYRGKIYVGCTDKIIVLDKNGSLMEEVAQPSRGRIRHLTVADDKIVYTNCNVVQCITLRGEHVFQFSSKDLTYPEGISTDCDNNIYVIGQSSRNIFQLNPQGKFHRVLLQNLPKGSINSLFFCRLTNRLVFNTGKGIHVYEMRMKK</sequence>
<dbReference type="EMBL" id="VSWD01000004">
    <property type="protein sequence ID" value="KAK3104551.1"/>
    <property type="molecule type" value="Genomic_DNA"/>
</dbReference>
<evidence type="ECO:0000256" key="2">
    <source>
        <dbReference type="ARBA" id="ARBA00022771"/>
    </source>
</evidence>
<dbReference type="InterPro" id="IPR001841">
    <property type="entry name" value="Znf_RING"/>
</dbReference>
<evidence type="ECO:0000259" key="6">
    <source>
        <dbReference type="PROSITE" id="PS50119"/>
    </source>
</evidence>
<dbReference type="InterPro" id="IPR011042">
    <property type="entry name" value="6-blade_b-propeller_TolB-like"/>
</dbReference>
<dbReference type="InterPro" id="IPR013083">
    <property type="entry name" value="Znf_RING/FYVE/PHD"/>
</dbReference>
<dbReference type="Gene3D" id="2.120.10.30">
    <property type="entry name" value="TolB, C-terminal domain"/>
    <property type="match status" value="1"/>
</dbReference>
<dbReference type="InterPro" id="IPR017907">
    <property type="entry name" value="Znf_RING_CS"/>
</dbReference>
<dbReference type="AlphaFoldDB" id="A0AA88YS88"/>
<evidence type="ECO:0000256" key="1">
    <source>
        <dbReference type="ARBA" id="ARBA00022723"/>
    </source>
</evidence>
<name>A0AA88YS88_PINIB</name>
<accession>A0AA88YS88</accession>
<dbReference type="InterPro" id="IPR018957">
    <property type="entry name" value="Znf_C3HC4_RING-type"/>
</dbReference>
<dbReference type="SUPFAM" id="SSF57845">
    <property type="entry name" value="B-box zinc-binding domain"/>
    <property type="match status" value="1"/>
</dbReference>
<dbReference type="InterPro" id="IPR000315">
    <property type="entry name" value="Znf_B-box"/>
</dbReference>
<dbReference type="SUPFAM" id="SSF57850">
    <property type="entry name" value="RING/U-box"/>
    <property type="match status" value="1"/>
</dbReference>
<keyword evidence="1" id="KW-0479">Metal-binding</keyword>
<dbReference type="SMART" id="SM00336">
    <property type="entry name" value="BBOX"/>
    <property type="match status" value="2"/>
</dbReference>
<protein>
    <submittedName>
        <fullName evidence="7">Uncharacterized protein</fullName>
    </submittedName>
</protein>
<evidence type="ECO:0000313" key="8">
    <source>
        <dbReference type="Proteomes" id="UP001186944"/>
    </source>
</evidence>
<dbReference type="Gene3D" id="3.30.160.60">
    <property type="entry name" value="Classic Zinc Finger"/>
    <property type="match status" value="1"/>
</dbReference>
<gene>
    <name evidence="7" type="ORF">FSP39_004783</name>
</gene>
<dbReference type="PROSITE" id="PS00518">
    <property type="entry name" value="ZF_RING_1"/>
    <property type="match status" value="1"/>
</dbReference>
<dbReference type="GO" id="GO:0008270">
    <property type="term" value="F:zinc ion binding"/>
    <property type="evidence" value="ECO:0007669"/>
    <property type="project" value="UniProtKB-KW"/>
</dbReference>
<dbReference type="Proteomes" id="UP001186944">
    <property type="component" value="Unassembled WGS sequence"/>
</dbReference>
<evidence type="ECO:0000259" key="5">
    <source>
        <dbReference type="PROSITE" id="PS50089"/>
    </source>
</evidence>
<reference evidence="7" key="1">
    <citation type="submission" date="2019-08" db="EMBL/GenBank/DDBJ databases">
        <title>The improved chromosome-level genome for the pearl oyster Pinctada fucata martensii using PacBio sequencing and Hi-C.</title>
        <authorList>
            <person name="Zheng Z."/>
        </authorList>
    </citation>
    <scope>NUCLEOTIDE SEQUENCE</scope>
    <source>
        <strain evidence="7">ZZ-2019</strain>
        <tissue evidence="7">Adductor muscle</tissue>
    </source>
</reference>
<dbReference type="SMART" id="SM00184">
    <property type="entry name" value="RING"/>
    <property type="match status" value="1"/>
</dbReference>
<dbReference type="SUPFAM" id="SSF63825">
    <property type="entry name" value="YWTD domain"/>
    <property type="match status" value="1"/>
</dbReference>
<evidence type="ECO:0000256" key="4">
    <source>
        <dbReference type="PROSITE-ProRule" id="PRU00024"/>
    </source>
</evidence>
<dbReference type="PANTHER" id="PTHR25462:SF296">
    <property type="entry name" value="MEIOTIC P26, ISOFORM F"/>
    <property type="match status" value="1"/>
</dbReference>
<feature type="domain" description="RING-type" evidence="5">
    <location>
        <begin position="15"/>
        <end position="63"/>
    </location>
</feature>
<proteinExistence type="predicted"/>
<keyword evidence="8" id="KW-1185">Reference proteome</keyword>
<dbReference type="InterPro" id="IPR047153">
    <property type="entry name" value="TRIM45/56/19-like"/>
</dbReference>
<organism evidence="7 8">
    <name type="scientific">Pinctada imbricata</name>
    <name type="common">Atlantic pearl-oyster</name>
    <name type="synonym">Pinctada martensii</name>
    <dbReference type="NCBI Taxonomy" id="66713"/>
    <lineage>
        <taxon>Eukaryota</taxon>
        <taxon>Metazoa</taxon>
        <taxon>Spiralia</taxon>
        <taxon>Lophotrochozoa</taxon>
        <taxon>Mollusca</taxon>
        <taxon>Bivalvia</taxon>
        <taxon>Autobranchia</taxon>
        <taxon>Pteriomorphia</taxon>
        <taxon>Pterioida</taxon>
        <taxon>Pterioidea</taxon>
        <taxon>Pteriidae</taxon>
        <taxon>Pinctada</taxon>
    </lineage>
</organism>
<dbReference type="Gene3D" id="3.30.40.10">
    <property type="entry name" value="Zinc/RING finger domain, C3HC4 (zinc finger)"/>
    <property type="match status" value="1"/>
</dbReference>
<dbReference type="Pfam" id="PF00097">
    <property type="entry name" value="zf-C3HC4"/>
    <property type="match status" value="1"/>
</dbReference>
<feature type="domain" description="B box-type" evidence="6">
    <location>
        <begin position="99"/>
        <end position="147"/>
    </location>
</feature>
<evidence type="ECO:0000313" key="7">
    <source>
        <dbReference type="EMBL" id="KAK3104551.1"/>
    </source>
</evidence>
<dbReference type="PANTHER" id="PTHR25462">
    <property type="entry name" value="BONUS, ISOFORM C-RELATED"/>
    <property type="match status" value="1"/>
</dbReference>
<dbReference type="Pfam" id="PF00643">
    <property type="entry name" value="zf-B_box"/>
    <property type="match status" value="1"/>
</dbReference>
<evidence type="ECO:0000256" key="3">
    <source>
        <dbReference type="ARBA" id="ARBA00022833"/>
    </source>
</evidence>
<dbReference type="PROSITE" id="PS50119">
    <property type="entry name" value="ZF_BBOX"/>
    <property type="match status" value="2"/>
</dbReference>
<feature type="domain" description="B box-type" evidence="6">
    <location>
        <begin position="159"/>
        <end position="200"/>
    </location>
</feature>
<keyword evidence="3" id="KW-0862">Zinc</keyword>
<comment type="caution">
    <text evidence="7">The sequence shown here is derived from an EMBL/GenBank/DDBJ whole genome shotgun (WGS) entry which is preliminary data.</text>
</comment>